<feature type="chain" id="PRO_5013721937" description="Transporter" evidence="1">
    <location>
        <begin position="20"/>
        <end position="983"/>
    </location>
</feature>
<proteinExistence type="predicted"/>
<name>A0A2G8SA36_9APHY</name>
<dbReference type="OrthoDB" id="2749514at2759"/>
<dbReference type="SUPFAM" id="SSF52047">
    <property type="entry name" value="RNI-like"/>
    <property type="match status" value="1"/>
</dbReference>
<accession>A0A2G8SA36</accession>
<dbReference type="Proteomes" id="UP000230002">
    <property type="component" value="Unassembled WGS sequence"/>
</dbReference>
<evidence type="ECO:0000256" key="1">
    <source>
        <dbReference type="SAM" id="SignalP"/>
    </source>
</evidence>
<dbReference type="AlphaFoldDB" id="A0A2G8SA36"/>
<dbReference type="EMBL" id="AYKW01000014">
    <property type="protein sequence ID" value="PIL30601.1"/>
    <property type="molecule type" value="Genomic_DNA"/>
</dbReference>
<comment type="caution">
    <text evidence="2">The sequence shown here is derived from an EMBL/GenBank/DDBJ whole genome shotgun (WGS) entry which is preliminary data.</text>
</comment>
<dbReference type="Gene3D" id="3.80.10.10">
    <property type="entry name" value="Ribonuclease Inhibitor"/>
    <property type="match status" value="1"/>
</dbReference>
<gene>
    <name evidence="2" type="ORF">GSI_07302</name>
</gene>
<evidence type="ECO:0000313" key="2">
    <source>
        <dbReference type="EMBL" id="PIL30601.1"/>
    </source>
</evidence>
<keyword evidence="1" id="KW-0732">Signal</keyword>
<reference evidence="2 3" key="1">
    <citation type="journal article" date="2015" name="Sci. Rep.">
        <title>Chromosome-level genome map provides insights into diverse defense mechanisms in the medicinal fungus Ganoderma sinense.</title>
        <authorList>
            <person name="Zhu Y."/>
            <person name="Xu J."/>
            <person name="Sun C."/>
            <person name="Zhou S."/>
            <person name="Xu H."/>
            <person name="Nelson D.R."/>
            <person name="Qian J."/>
            <person name="Song J."/>
            <person name="Luo H."/>
            <person name="Xiang L."/>
            <person name="Li Y."/>
            <person name="Xu Z."/>
            <person name="Ji A."/>
            <person name="Wang L."/>
            <person name="Lu S."/>
            <person name="Hayward A."/>
            <person name="Sun W."/>
            <person name="Li X."/>
            <person name="Schwartz D.C."/>
            <person name="Wang Y."/>
            <person name="Chen S."/>
        </authorList>
    </citation>
    <scope>NUCLEOTIDE SEQUENCE [LARGE SCALE GENOMIC DNA]</scope>
    <source>
        <strain evidence="2 3">ZZ0214-1</strain>
    </source>
</reference>
<keyword evidence="3" id="KW-1185">Reference proteome</keyword>
<sequence>MDGPHWSTLSLRLAAVLEAAIHLEYLHLSASIRDPVFTAASKVASLQELIINVDSSEHSSCEALRKFLTILRSPLRRLRIEEDYREDSGGIRASFIHDLIHFASTLEALELSYLVLDMHPSSVKTPFAAIRSLNIVSSCSFPPRSLPAETLQCLFPNLDHVLQIGELAVQWEGGEQYDRLAHRARSKTVQTIFTWSKLDHFICDTNAAFVLALRCPIRRMEISMTWLPEEEQDLAEILRYNPPQKLLLSLDATPINRLVFPPEAADKLTHLLSVQLNFKRPNRQRRTTRPDGIGVDIPWNQFMTNLIDMLKPLRLIHFRLILNYRASYDPPSWATRQPSDFDATLDTGLTGTVIPSETDFQPTAVRLLDAMPTLQYFFLAVSRYSSMTTSRTHHESRWESSKAWRVVSASGGPHPSDTVRSSCEELDSVAAEIILSREELKLQMRHGVVGPGSSHHLPSSHQPTFISPSTLALISEGCPYYIMNTAPLPSPPQLTYDILLHIISLYSSAGQAVPLIATCRVLYHEGAKIALKKPVTISGAAQLALFLKFLHAENSSRCQHLKQLELGGFRVEAELVQGLLETLPLLVGLQKLRLVNAEELLTSDPAIPTTFAALTSLRDSPLVSVAVDCITDFDDDSAELWDRLTYAEWPNYHPMALLANVSPTLEELQCVACSTISDWDVAVPTTVYPNMRKLSIEIHELPLRIDPFIRAFPNLTNLNVRTQHCYDHLDLEDLRTSHEGNVGQQLASCGTWTHLEHFTGALVDLYAIGLTCRIGRITLTDNVKDELGLDMLATVLRYARPLHLKFRGISYSLLEDSQPGFISMLRSEGASDLVNLDMCINFREEDWDKDWRITVDNLVSALTALRLKFLALRFDTPDLDLSPMEKYALELSVRLCEYLLPMAGNFQTMRAPLDTAKLLSSLDVDALVARLESIPSLEAALVVLPGSGTGGEKVEKTITIGTSPLPGWEQWRRWLHDKNRFVI</sequence>
<dbReference type="InterPro" id="IPR032675">
    <property type="entry name" value="LRR_dom_sf"/>
</dbReference>
<evidence type="ECO:0008006" key="4">
    <source>
        <dbReference type="Google" id="ProtNLM"/>
    </source>
</evidence>
<evidence type="ECO:0000313" key="3">
    <source>
        <dbReference type="Proteomes" id="UP000230002"/>
    </source>
</evidence>
<protein>
    <recommendedName>
        <fullName evidence="4">Transporter</fullName>
    </recommendedName>
</protein>
<feature type="signal peptide" evidence="1">
    <location>
        <begin position="1"/>
        <end position="19"/>
    </location>
</feature>
<organism evidence="2 3">
    <name type="scientific">Ganoderma sinense ZZ0214-1</name>
    <dbReference type="NCBI Taxonomy" id="1077348"/>
    <lineage>
        <taxon>Eukaryota</taxon>
        <taxon>Fungi</taxon>
        <taxon>Dikarya</taxon>
        <taxon>Basidiomycota</taxon>
        <taxon>Agaricomycotina</taxon>
        <taxon>Agaricomycetes</taxon>
        <taxon>Polyporales</taxon>
        <taxon>Polyporaceae</taxon>
        <taxon>Ganoderma</taxon>
    </lineage>
</organism>